<dbReference type="eggNOG" id="arCOG00132">
    <property type="taxonomic scope" value="Archaea"/>
</dbReference>
<evidence type="ECO:0000256" key="4">
    <source>
        <dbReference type="ARBA" id="ARBA00023136"/>
    </source>
</evidence>
<protein>
    <submittedName>
        <fullName evidence="6">Permease, putative</fullName>
    </submittedName>
</protein>
<dbReference type="InParanoid" id="D9PZM5"/>
<dbReference type="PANTHER" id="PTHR23520:SF5">
    <property type="entry name" value="TRANSPORTER, PUTATIVE (AFU_ORTHOLOGUE AFUA_3G04000)-RELATED"/>
    <property type="match status" value="1"/>
</dbReference>
<dbReference type="SUPFAM" id="SSF103473">
    <property type="entry name" value="MFS general substrate transporter"/>
    <property type="match status" value="1"/>
</dbReference>
<dbReference type="Proteomes" id="UP000000346">
    <property type="component" value="Chromosome"/>
</dbReference>
<evidence type="ECO:0000256" key="2">
    <source>
        <dbReference type="ARBA" id="ARBA00022692"/>
    </source>
</evidence>
<keyword evidence="2 5" id="KW-0812">Transmembrane</keyword>
<feature type="transmembrane region" description="Helical" evidence="5">
    <location>
        <begin position="126"/>
        <end position="147"/>
    </location>
</feature>
<feature type="transmembrane region" description="Helical" evidence="5">
    <location>
        <begin position="83"/>
        <end position="106"/>
    </location>
</feature>
<keyword evidence="3 5" id="KW-1133">Transmembrane helix</keyword>
<evidence type="ECO:0000256" key="1">
    <source>
        <dbReference type="ARBA" id="ARBA00004141"/>
    </source>
</evidence>
<dbReference type="HOGENOM" id="CLU_025894_0_2_2"/>
<keyword evidence="7" id="KW-1185">Reference proteome</keyword>
<dbReference type="AlphaFoldDB" id="D9PZM5"/>
<proteinExistence type="predicted"/>
<dbReference type="EMBL" id="CP001742">
    <property type="protein sequence ID" value="ADL18513.1"/>
    <property type="molecule type" value="Genomic_DNA"/>
</dbReference>
<keyword evidence="4 5" id="KW-0472">Membrane</keyword>
<dbReference type="PANTHER" id="PTHR23520">
    <property type="entry name" value="TRANSPORTER, PUTATIVE (AFU_ORTHOLOGUE AFUA_3G04000)-RELATED"/>
    <property type="match status" value="1"/>
</dbReference>
<evidence type="ECO:0000313" key="7">
    <source>
        <dbReference type="Proteomes" id="UP000000346"/>
    </source>
</evidence>
<gene>
    <name evidence="6" type="ordered locus">ASAC_0105</name>
</gene>
<organism evidence="6 7">
    <name type="scientific">Acidilobus saccharovorans (strain DSM 16705 / JCM 18335 / VKM B-2471 / 345-15)</name>
    <dbReference type="NCBI Taxonomy" id="666510"/>
    <lineage>
        <taxon>Archaea</taxon>
        <taxon>Thermoproteota</taxon>
        <taxon>Thermoprotei</taxon>
        <taxon>Acidilobales</taxon>
        <taxon>Acidilobaceae</taxon>
        <taxon>Acidilobus</taxon>
    </lineage>
</organism>
<reference evidence="6 7" key="1">
    <citation type="journal article" date="2010" name="Appl. Environ. Microbiol.">
        <title>The genome sequence of the crenarchaeon Acidilobus saccharovorans supports a new order, Acidilobales, and suggests an important ecological role in terrestrial acidic hot springs.</title>
        <authorList>
            <person name="Mardanov A.V."/>
            <person name="Svetlitchnyi V.A."/>
            <person name="Beletsky A.V."/>
            <person name="Prokofeva M.I."/>
            <person name="Bonch-Osmolovskaya E.A."/>
            <person name="Ravin N.V."/>
            <person name="Skryabin K.G."/>
        </authorList>
    </citation>
    <scope>NUCLEOTIDE SEQUENCE [LARGE SCALE GENOMIC DNA]</scope>
    <source>
        <strain evidence="7">DSM 16705 / JCM 18335 / VKM B-2471 / 345-15</strain>
    </source>
</reference>
<dbReference type="FunCoup" id="D9PZM5">
    <property type="interactions" value="6"/>
</dbReference>
<feature type="transmembrane region" description="Helical" evidence="5">
    <location>
        <begin position="334"/>
        <end position="363"/>
    </location>
</feature>
<feature type="transmembrane region" description="Helical" evidence="5">
    <location>
        <begin position="49"/>
        <end position="71"/>
    </location>
</feature>
<dbReference type="Pfam" id="PF07690">
    <property type="entry name" value="MFS_1"/>
    <property type="match status" value="2"/>
</dbReference>
<feature type="transmembrane region" description="Helical" evidence="5">
    <location>
        <begin position="197"/>
        <end position="216"/>
    </location>
</feature>
<feature type="transmembrane region" description="Helical" evidence="5">
    <location>
        <begin position="228"/>
        <end position="246"/>
    </location>
</feature>
<dbReference type="InterPro" id="IPR011701">
    <property type="entry name" value="MFS"/>
</dbReference>
<feature type="transmembrane region" description="Helical" evidence="5">
    <location>
        <begin position="253"/>
        <end position="272"/>
    </location>
</feature>
<accession>D9PZM5</accession>
<dbReference type="STRING" id="666510.ASAC_0105"/>
<dbReference type="Gene3D" id="1.20.1250.20">
    <property type="entry name" value="MFS general substrate transporter like domains"/>
    <property type="match status" value="2"/>
</dbReference>
<dbReference type="OrthoDB" id="56622at2157"/>
<sequence>MRLRLPRLTHEELLLVLTGSLSGIIFGSTTLALPLYLKSLGLDSFQVGLLVGGYVLVGSTTGLLVSALADAYGRKRFFIVGRLVSAAAYLLLFLGVPAAALLIFGLGGGSLQALMAEKSRDIDRNMSLLSSLSTAFAIVGASMPWAVGLRNTMLADSLTVMATAALVAPVREGYRGTGRITLRLGSIRNIARLSTDALIGLGAGLILPLMSLWFNLRFHATAATLSPVYMMADATLALASIGAPALAKTMGRVRAIVLTHAIGIALLIALPFSSSLYEAAAIFVARNAAMNMANPLFMSLVVTMVPEEERARGSSLINLIDGLPRSMGPWLTGYIYSVGNLTLPFFITAALYSAATAAFYVLFRNVR</sequence>
<evidence type="ECO:0000313" key="6">
    <source>
        <dbReference type="EMBL" id="ADL18513.1"/>
    </source>
</evidence>
<name>D9PZM5_ACIS3</name>
<dbReference type="PROSITE" id="PS00216">
    <property type="entry name" value="SUGAR_TRANSPORT_1"/>
    <property type="match status" value="1"/>
</dbReference>
<dbReference type="RefSeq" id="WP_013266025.1">
    <property type="nucleotide sequence ID" value="NC_014374.1"/>
</dbReference>
<dbReference type="GO" id="GO:0016020">
    <property type="term" value="C:membrane"/>
    <property type="evidence" value="ECO:0007669"/>
    <property type="project" value="UniProtKB-SubCell"/>
</dbReference>
<feature type="transmembrane region" description="Helical" evidence="5">
    <location>
        <begin position="12"/>
        <end position="37"/>
    </location>
</feature>
<evidence type="ECO:0000256" key="5">
    <source>
        <dbReference type="SAM" id="Phobius"/>
    </source>
</evidence>
<comment type="subcellular location">
    <subcellularLocation>
        <location evidence="1">Membrane</location>
        <topology evidence="1">Multi-pass membrane protein</topology>
    </subcellularLocation>
</comment>
<dbReference type="GO" id="GO:0022857">
    <property type="term" value="F:transmembrane transporter activity"/>
    <property type="evidence" value="ECO:0007669"/>
    <property type="project" value="InterPro"/>
</dbReference>
<evidence type="ECO:0000256" key="3">
    <source>
        <dbReference type="ARBA" id="ARBA00022989"/>
    </source>
</evidence>
<dbReference type="KEGG" id="asc:ASAC_0105"/>
<dbReference type="GeneID" id="9498318"/>
<dbReference type="InterPro" id="IPR036259">
    <property type="entry name" value="MFS_trans_sf"/>
</dbReference>
<dbReference type="InterPro" id="IPR005829">
    <property type="entry name" value="Sugar_transporter_CS"/>
</dbReference>